<feature type="domain" description="DUF4136" evidence="2">
    <location>
        <begin position="31"/>
        <end position="198"/>
    </location>
</feature>
<name>A0ABS0TBQ1_9FLAO</name>
<evidence type="ECO:0000256" key="1">
    <source>
        <dbReference type="SAM" id="SignalP"/>
    </source>
</evidence>
<dbReference type="InterPro" id="IPR025411">
    <property type="entry name" value="DUF4136"/>
</dbReference>
<protein>
    <submittedName>
        <fullName evidence="3">DUF4136 domain-containing protein</fullName>
    </submittedName>
</protein>
<organism evidence="3 4">
    <name type="scientific">Salegentibacter maritimus</name>
    <dbReference type="NCBI Taxonomy" id="2794347"/>
    <lineage>
        <taxon>Bacteria</taxon>
        <taxon>Pseudomonadati</taxon>
        <taxon>Bacteroidota</taxon>
        <taxon>Flavobacteriia</taxon>
        <taxon>Flavobacteriales</taxon>
        <taxon>Flavobacteriaceae</taxon>
        <taxon>Salegentibacter</taxon>
    </lineage>
</organism>
<comment type="caution">
    <text evidence="3">The sequence shown here is derived from an EMBL/GenBank/DDBJ whole genome shotgun (WGS) entry which is preliminary data.</text>
</comment>
<dbReference type="PROSITE" id="PS51257">
    <property type="entry name" value="PROKAR_LIPOPROTEIN"/>
    <property type="match status" value="1"/>
</dbReference>
<proteinExistence type="predicted"/>
<reference evidence="3 4" key="1">
    <citation type="submission" date="2020-12" db="EMBL/GenBank/DDBJ databases">
        <title>Salegentibacter orientalis sp. nov., isolated from costal sediment.</title>
        <authorList>
            <person name="Lian F.-B."/>
        </authorList>
    </citation>
    <scope>NUCLEOTIDE SEQUENCE [LARGE SCALE GENOMIC DNA]</scope>
    <source>
        <strain evidence="3 4">F60176</strain>
    </source>
</reference>
<keyword evidence="4" id="KW-1185">Reference proteome</keyword>
<feature type="signal peptide" evidence="1">
    <location>
        <begin position="1"/>
        <end position="24"/>
    </location>
</feature>
<dbReference type="Pfam" id="PF13590">
    <property type="entry name" value="DUF4136"/>
    <property type="match status" value="1"/>
</dbReference>
<gene>
    <name evidence="3" type="ORF">I6U50_00305</name>
</gene>
<sequence>MKFMKKIQLFITLILAGAFMISCGSGSNISKDAARKLKDYNTYSFLPNKDTIKDRSYNNHRIHELIISTINNNMSAEDYAIDNSRPDVLVYIHPMFDERVADVNADPVYTNFSYYRPGLYIGDYYTDYTYDNYFTIQRITAGGEIKQIPYKEKSIVIDFIDRKTNQILWRGTANEEIGSKRWERDIRNYIDEIFKEFP</sequence>
<evidence type="ECO:0000313" key="4">
    <source>
        <dbReference type="Proteomes" id="UP000635665"/>
    </source>
</evidence>
<keyword evidence="1" id="KW-0732">Signal</keyword>
<evidence type="ECO:0000259" key="2">
    <source>
        <dbReference type="Pfam" id="PF13590"/>
    </source>
</evidence>
<evidence type="ECO:0000313" key="3">
    <source>
        <dbReference type="EMBL" id="MBI6118461.1"/>
    </source>
</evidence>
<dbReference type="EMBL" id="JAEHNY010000001">
    <property type="protein sequence ID" value="MBI6118461.1"/>
    <property type="molecule type" value="Genomic_DNA"/>
</dbReference>
<dbReference type="Gene3D" id="3.30.160.670">
    <property type="match status" value="1"/>
</dbReference>
<accession>A0ABS0TBQ1</accession>
<dbReference type="Proteomes" id="UP000635665">
    <property type="component" value="Unassembled WGS sequence"/>
</dbReference>
<feature type="chain" id="PRO_5045362321" evidence="1">
    <location>
        <begin position="25"/>
        <end position="198"/>
    </location>
</feature>